<evidence type="ECO:0000313" key="2">
    <source>
        <dbReference type="EMBL" id="SSW96003.1"/>
    </source>
</evidence>
<proteinExistence type="predicted"/>
<dbReference type="InterPro" id="IPR000182">
    <property type="entry name" value="GNAT_dom"/>
</dbReference>
<evidence type="ECO:0000259" key="1">
    <source>
        <dbReference type="PROSITE" id="PS51186"/>
    </source>
</evidence>
<dbReference type="AlphaFoldDB" id="A0A3B0M1C9"/>
<accession>A0A3B0M1C9</accession>
<gene>
    <name evidence="2" type="ORF">ARTV_2187</name>
</gene>
<protein>
    <recommendedName>
        <fullName evidence="1">N-acetyltransferase domain-containing protein</fullName>
    </recommendedName>
</protein>
<dbReference type="GO" id="GO:0016747">
    <property type="term" value="F:acyltransferase activity, transferring groups other than amino-acyl groups"/>
    <property type="evidence" value="ECO:0007669"/>
    <property type="project" value="InterPro"/>
</dbReference>
<name>A0A3B0M1C9_9GAMM</name>
<dbReference type="CDD" id="cd04301">
    <property type="entry name" value="NAT_SF"/>
    <property type="match status" value="1"/>
</dbReference>
<dbReference type="InterPro" id="IPR016181">
    <property type="entry name" value="Acyl_CoA_acyltransferase"/>
</dbReference>
<dbReference type="SUPFAM" id="SSF55729">
    <property type="entry name" value="Acyl-CoA N-acyltransferases (Nat)"/>
    <property type="match status" value="1"/>
</dbReference>
<dbReference type="EMBL" id="UFQR01000008">
    <property type="protein sequence ID" value="SSW96003.1"/>
    <property type="molecule type" value="Genomic_DNA"/>
</dbReference>
<dbReference type="Pfam" id="PF00583">
    <property type="entry name" value="Acetyltransf_1"/>
    <property type="match status" value="1"/>
</dbReference>
<dbReference type="PROSITE" id="PS51186">
    <property type="entry name" value="GNAT"/>
    <property type="match status" value="1"/>
</dbReference>
<sequence length="168" mass="18682">MLIRVEIPIDAPGIDQLLRQTFPTDAEADLVQKLRQDGLLVLGMVATDDKGKIIGYIGFTLVDVNGDKECQWVGLAPLAVDRAYQRQGIGAKLVCEGLDSLNEFGYKAVVVLGDPDYYRRFGFTQALLHQLTCKWPGMEAYFQVYVLDNGNLADYSGLVNFSSYFDDC</sequence>
<organism evidence="2">
    <name type="scientific">Arsenophonus endosymbiont of Trialeurodes vaporariorum</name>
    <dbReference type="NCBI Taxonomy" id="235567"/>
    <lineage>
        <taxon>Bacteria</taxon>
        <taxon>Pseudomonadati</taxon>
        <taxon>Pseudomonadota</taxon>
        <taxon>Gammaproteobacteria</taxon>
        <taxon>Enterobacterales</taxon>
        <taxon>Morganellaceae</taxon>
        <taxon>Arsenophonus</taxon>
    </lineage>
</organism>
<reference evidence="2" key="1">
    <citation type="submission" date="2018-04" db="EMBL/GenBank/DDBJ databases">
        <authorList>
            <person name="Go L.Y."/>
            <person name="Mitchell J.A."/>
        </authorList>
    </citation>
    <scope>NUCLEOTIDE SEQUENCE</scope>
    <source>
        <strain evidence="2">ARTV</strain>
    </source>
</reference>
<feature type="domain" description="N-acetyltransferase" evidence="1">
    <location>
        <begin position="1"/>
        <end position="148"/>
    </location>
</feature>
<dbReference type="Gene3D" id="3.40.630.30">
    <property type="match status" value="1"/>
</dbReference>